<dbReference type="Pfam" id="PF06985">
    <property type="entry name" value="HET"/>
    <property type="match status" value="1"/>
</dbReference>
<dbReference type="EMBL" id="KV878679">
    <property type="protein sequence ID" value="OJJ78151.1"/>
    <property type="molecule type" value="Genomic_DNA"/>
</dbReference>
<dbReference type="OrthoDB" id="4850726at2759"/>
<dbReference type="AlphaFoldDB" id="A0A1L9V2L9"/>
<reference evidence="3" key="1">
    <citation type="journal article" date="2017" name="Genome Biol.">
        <title>Comparative genomics reveals high biological diversity and specific adaptations in the industrially and medically important fungal genus Aspergillus.</title>
        <authorList>
            <person name="de Vries R.P."/>
            <person name="Riley R."/>
            <person name="Wiebenga A."/>
            <person name="Aguilar-Osorio G."/>
            <person name="Amillis S."/>
            <person name="Uchima C.A."/>
            <person name="Anderluh G."/>
            <person name="Asadollahi M."/>
            <person name="Askin M."/>
            <person name="Barry K."/>
            <person name="Battaglia E."/>
            <person name="Bayram O."/>
            <person name="Benocci T."/>
            <person name="Braus-Stromeyer S.A."/>
            <person name="Caldana C."/>
            <person name="Canovas D."/>
            <person name="Cerqueira G.C."/>
            <person name="Chen F."/>
            <person name="Chen W."/>
            <person name="Choi C."/>
            <person name="Clum A."/>
            <person name="Dos Santos R.A."/>
            <person name="Damasio A.R."/>
            <person name="Diallinas G."/>
            <person name="Emri T."/>
            <person name="Fekete E."/>
            <person name="Flipphi M."/>
            <person name="Freyberg S."/>
            <person name="Gallo A."/>
            <person name="Gournas C."/>
            <person name="Habgood R."/>
            <person name="Hainaut M."/>
            <person name="Harispe M.L."/>
            <person name="Henrissat B."/>
            <person name="Hilden K.S."/>
            <person name="Hope R."/>
            <person name="Hossain A."/>
            <person name="Karabika E."/>
            <person name="Karaffa L."/>
            <person name="Karanyi Z."/>
            <person name="Krasevec N."/>
            <person name="Kuo A."/>
            <person name="Kusch H."/>
            <person name="LaButti K."/>
            <person name="Lagendijk E.L."/>
            <person name="Lapidus A."/>
            <person name="Levasseur A."/>
            <person name="Lindquist E."/>
            <person name="Lipzen A."/>
            <person name="Logrieco A.F."/>
            <person name="MacCabe A."/>
            <person name="Maekelae M.R."/>
            <person name="Malavazi I."/>
            <person name="Melin P."/>
            <person name="Meyer V."/>
            <person name="Mielnichuk N."/>
            <person name="Miskei M."/>
            <person name="Molnar A.P."/>
            <person name="Mule G."/>
            <person name="Ngan C.Y."/>
            <person name="Orejas M."/>
            <person name="Orosz E."/>
            <person name="Ouedraogo J.P."/>
            <person name="Overkamp K.M."/>
            <person name="Park H.-S."/>
            <person name="Perrone G."/>
            <person name="Piumi F."/>
            <person name="Punt P.J."/>
            <person name="Ram A.F."/>
            <person name="Ramon A."/>
            <person name="Rauscher S."/>
            <person name="Record E."/>
            <person name="Riano-Pachon D.M."/>
            <person name="Robert V."/>
            <person name="Roehrig J."/>
            <person name="Ruller R."/>
            <person name="Salamov A."/>
            <person name="Salih N.S."/>
            <person name="Samson R.A."/>
            <person name="Sandor E."/>
            <person name="Sanguinetti M."/>
            <person name="Schuetze T."/>
            <person name="Sepcic K."/>
            <person name="Shelest E."/>
            <person name="Sherlock G."/>
            <person name="Sophianopoulou V."/>
            <person name="Squina F.M."/>
            <person name="Sun H."/>
            <person name="Susca A."/>
            <person name="Todd R.B."/>
            <person name="Tsang A."/>
            <person name="Unkles S.E."/>
            <person name="van de Wiele N."/>
            <person name="van Rossen-Uffink D."/>
            <person name="Oliveira J.V."/>
            <person name="Vesth T.C."/>
            <person name="Visser J."/>
            <person name="Yu J.-H."/>
            <person name="Zhou M."/>
            <person name="Andersen M.R."/>
            <person name="Archer D.B."/>
            <person name="Baker S.E."/>
            <person name="Benoit I."/>
            <person name="Brakhage A.A."/>
            <person name="Braus G.H."/>
            <person name="Fischer R."/>
            <person name="Frisvad J.C."/>
            <person name="Goldman G.H."/>
            <person name="Houbraken J."/>
            <person name="Oakley B."/>
            <person name="Pocsi I."/>
            <person name="Scazzocchio C."/>
            <person name="Seiboth B."/>
            <person name="vanKuyk P.A."/>
            <person name="Wortman J."/>
            <person name="Dyer P.S."/>
            <person name="Grigoriev I.V."/>
        </authorList>
    </citation>
    <scope>NUCLEOTIDE SEQUENCE [LARGE SCALE GENOMIC DNA]</scope>
    <source>
        <strain evidence="3">CBS 101740 / IMI 381727 / IBT 21946</strain>
    </source>
</reference>
<evidence type="ECO:0000259" key="1">
    <source>
        <dbReference type="Pfam" id="PF06985"/>
    </source>
</evidence>
<name>A0A1L9V2L9_ASPBC</name>
<protein>
    <recommendedName>
        <fullName evidence="1">Heterokaryon incompatibility domain-containing protein</fullName>
    </recommendedName>
</protein>
<dbReference type="PANTHER" id="PTHR24148:SF64">
    <property type="entry name" value="HETEROKARYON INCOMPATIBILITY DOMAIN-CONTAINING PROTEIN"/>
    <property type="match status" value="1"/>
</dbReference>
<organism evidence="2 3">
    <name type="scientific">Aspergillus brasiliensis (strain CBS 101740 / IMI 381727 / IBT 21946)</name>
    <dbReference type="NCBI Taxonomy" id="767769"/>
    <lineage>
        <taxon>Eukaryota</taxon>
        <taxon>Fungi</taxon>
        <taxon>Dikarya</taxon>
        <taxon>Ascomycota</taxon>
        <taxon>Pezizomycotina</taxon>
        <taxon>Eurotiomycetes</taxon>
        <taxon>Eurotiomycetidae</taxon>
        <taxon>Eurotiales</taxon>
        <taxon>Aspergillaceae</taxon>
        <taxon>Aspergillus</taxon>
        <taxon>Aspergillus subgen. Circumdati</taxon>
    </lineage>
</organism>
<dbReference type="PANTHER" id="PTHR24148">
    <property type="entry name" value="ANKYRIN REPEAT DOMAIN-CONTAINING PROTEIN 39 HOMOLOG-RELATED"/>
    <property type="match status" value="1"/>
</dbReference>
<proteinExistence type="predicted"/>
<evidence type="ECO:0000313" key="3">
    <source>
        <dbReference type="Proteomes" id="UP000184499"/>
    </source>
</evidence>
<dbReference type="STRING" id="767769.A0A1L9V2L9"/>
<dbReference type="GeneID" id="93576198"/>
<dbReference type="InterPro" id="IPR052895">
    <property type="entry name" value="HetReg/Transcr_Mod"/>
</dbReference>
<keyword evidence="3" id="KW-1185">Reference proteome</keyword>
<dbReference type="RefSeq" id="XP_067485398.1">
    <property type="nucleotide sequence ID" value="XM_067623710.1"/>
</dbReference>
<sequence>MSFQYDTLDPNQRQIRLLSIYPSITKSGPVHCSLHTVSLNDNPKFEALSYVWGTNDTTERIFLDGNEFYVTPNVGKALYQLRCRHWRRDIWVDAICINQRDVDEKNTQVPLMATLYTTADRVVAMLGDATPEIELVATWTERYVDRKFTIGALYWWWLDIASKVSIKARMNRLSAVSRALLGVCDISTRPYWFRMWTYQEYLLPKREPILVCGNVELQMSKAPGGHSHLWHQTLQTLSSFDPEYTIGGAASQALRAFQLRSQALDTYGRAFFKYSEITAMRDTMRTSHMTAIGPTHLANTRDRQCQDPRDKIYALYGVIPDLQRAYPPDYNKPFEQIALETTTWLIYRTFSTLFYKITYSARDPVNTSLPSWIPDYHAQNSRMMIGYQATELSHIRLEPPKHMKRYVIENQSILHLPALRAGKCQALFEFPTDWRRAATELLDVIEMTEKQWATAWDKSLWQKRLILVLCRFFYFMEDRPIDEILAALRNLAHSDPSSDKESEWAIDDAADSFIETVQSLNHHYLFLAYNAFGCIFAISPGAVEDGDIFTIPHGLDRPLILRVAEASDRNDERTYHRIVGQAFAGDSSPPNPFCDSLTEEHLEEFLVI</sequence>
<dbReference type="OMA" id="WTFQEYQ"/>
<gene>
    <name evidence="2" type="ORF">ASPBRDRAFT_37353</name>
</gene>
<accession>A0A1L9V2L9</accession>
<feature type="domain" description="Heterokaryon incompatibility" evidence="1">
    <location>
        <begin position="45"/>
        <end position="200"/>
    </location>
</feature>
<dbReference type="InterPro" id="IPR010730">
    <property type="entry name" value="HET"/>
</dbReference>
<dbReference type="VEuPathDB" id="FungiDB:ASPBRDRAFT_37353"/>
<dbReference type="Proteomes" id="UP000184499">
    <property type="component" value="Unassembled WGS sequence"/>
</dbReference>
<evidence type="ECO:0000313" key="2">
    <source>
        <dbReference type="EMBL" id="OJJ78151.1"/>
    </source>
</evidence>